<evidence type="ECO:0000256" key="3">
    <source>
        <dbReference type="ARBA" id="ARBA00022845"/>
    </source>
</evidence>
<dbReference type="GO" id="GO:0006417">
    <property type="term" value="P:regulation of translation"/>
    <property type="evidence" value="ECO:0007669"/>
    <property type="project" value="UniProtKB-KW"/>
</dbReference>
<keyword evidence="4" id="KW-0539">Nucleus</keyword>
<feature type="transmembrane region" description="Helical" evidence="6">
    <location>
        <begin position="460"/>
        <end position="484"/>
    </location>
</feature>
<evidence type="ECO:0000256" key="2">
    <source>
        <dbReference type="ARBA" id="ARBA00006856"/>
    </source>
</evidence>
<dbReference type="SMART" id="SM00544">
    <property type="entry name" value="MA3"/>
    <property type="match status" value="1"/>
</dbReference>
<dbReference type="GO" id="GO:0042274">
    <property type="term" value="P:ribosomal small subunit biogenesis"/>
    <property type="evidence" value="ECO:0007669"/>
    <property type="project" value="TreeGrafter"/>
</dbReference>
<feature type="compositionally biased region" description="Basic and acidic residues" evidence="5">
    <location>
        <begin position="1"/>
        <end position="17"/>
    </location>
</feature>
<comment type="caution">
    <text evidence="8">The sequence shown here is derived from an EMBL/GenBank/DDBJ whole genome shotgun (WGS) entry which is preliminary data.</text>
</comment>
<organism evidence="8 9">
    <name type="scientific">Ziziphus jujuba var. spinosa</name>
    <dbReference type="NCBI Taxonomy" id="714518"/>
    <lineage>
        <taxon>Eukaryota</taxon>
        <taxon>Viridiplantae</taxon>
        <taxon>Streptophyta</taxon>
        <taxon>Embryophyta</taxon>
        <taxon>Tracheophyta</taxon>
        <taxon>Spermatophyta</taxon>
        <taxon>Magnoliopsida</taxon>
        <taxon>eudicotyledons</taxon>
        <taxon>Gunneridae</taxon>
        <taxon>Pentapetalae</taxon>
        <taxon>rosids</taxon>
        <taxon>fabids</taxon>
        <taxon>Rosales</taxon>
        <taxon>Rhamnaceae</taxon>
        <taxon>Paliureae</taxon>
        <taxon>Ziziphus</taxon>
    </lineage>
</organism>
<dbReference type="Proteomes" id="UP000813462">
    <property type="component" value="Unassembled WGS sequence"/>
</dbReference>
<dbReference type="SUPFAM" id="SSF48371">
    <property type="entry name" value="ARM repeat"/>
    <property type="match status" value="1"/>
</dbReference>
<gene>
    <name evidence="8" type="ORF">FEM48_Zijuj07G0048600</name>
</gene>
<comment type="similarity">
    <text evidence="2">Belongs to the CWC22 family.</text>
</comment>
<dbReference type="PANTHER" id="PTHR18034:SF4">
    <property type="entry name" value="NUCLEOLAR MIF4G DOMAIN-CONTAINING PROTEIN 1"/>
    <property type="match status" value="1"/>
</dbReference>
<feature type="compositionally biased region" description="Basic and acidic residues" evidence="5">
    <location>
        <begin position="298"/>
        <end position="309"/>
    </location>
</feature>
<feature type="domain" description="MI" evidence="7">
    <location>
        <begin position="651"/>
        <end position="767"/>
    </location>
</feature>
<dbReference type="InterPro" id="IPR016024">
    <property type="entry name" value="ARM-type_fold"/>
</dbReference>
<feature type="compositionally biased region" description="Basic residues" evidence="5">
    <location>
        <begin position="238"/>
        <end position="247"/>
    </location>
</feature>
<dbReference type="InterPro" id="IPR003890">
    <property type="entry name" value="MIF4G-like_typ-3"/>
</dbReference>
<feature type="compositionally biased region" description="Basic and acidic residues" evidence="5">
    <location>
        <begin position="27"/>
        <end position="41"/>
    </location>
</feature>
<feature type="region of interest" description="Disordered" evidence="5">
    <location>
        <begin position="235"/>
        <end position="314"/>
    </location>
</feature>
<name>A0A978V2J9_ZIZJJ</name>
<feature type="region of interest" description="Disordered" evidence="5">
    <location>
        <begin position="191"/>
        <end position="213"/>
    </location>
</feature>
<proteinExistence type="inferred from homology"/>
<evidence type="ECO:0000313" key="9">
    <source>
        <dbReference type="Proteomes" id="UP000813462"/>
    </source>
</evidence>
<feature type="compositionally biased region" description="Basic residues" evidence="5">
    <location>
        <begin position="288"/>
        <end position="297"/>
    </location>
</feature>
<dbReference type="PROSITE" id="PS51366">
    <property type="entry name" value="MI"/>
    <property type="match status" value="1"/>
</dbReference>
<dbReference type="GO" id="GO:0005730">
    <property type="term" value="C:nucleolus"/>
    <property type="evidence" value="ECO:0007669"/>
    <property type="project" value="UniProtKB-SubCell"/>
</dbReference>
<dbReference type="SMART" id="SM00543">
    <property type="entry name" value="MIF4G"/>
    <property type="match status" value="1"/>
</dbReference>
<feature type="region of interest" description="Disordered" evidence="5">
    <location>
        <begin position="1"/>
        <end position="104"/>
    </location>
</feature>
<sequence>MDKSRRERRKEARLEKNTRKHQLWLQHQKDQRLTKNVEKSKSKAVNKVKNSFDQKVNKRHLLQSDTSIDKQSPKQSDIKEAEAELESPGRHDSVSSEKVEKKRSKIRNVKTGFEKFLEMDMRSAVISAEEDLELERKLAKKLKVKKGKLRGEDHGMNMLFEGIPSLLDSVEEEKLTDTEEVAVVNYEKRFSGKKLKRQKLSEQGLKDEMPEDSMVEACEPLGTLSVVKSEEISAKLSSRNKNKKRNKEKPSQQGLEGEIPGDSTVEVQEPLEPCSEAKSDEVSGKVSSRNKSKKRKLLDRGEEGNKSDDSTMDVSEPVVSYGAEVASKAVLGNAPGKYIAPHLRSLAGNESSEYTQIRRQVRRLLNKMTESNIGSTTGEISITFRSIARSIASQIISEEVLASCSGGPRGNEQLSALLYAAMFSAFVAGMACSVGVDFSANVMVSLAKTFEDKYLKKDDLALRNITLLLSYLYIIGICSSDLIYDFMMMLSKRLTEIDVSTIYTVLECCGMKIRADDPLAMKNFIQSVQNRVNELKASSGVGQAFLNNKRMEYMLEIIYDIKNNKKKPKEDPSQLKRFKKWLQKLGAENILLRGLKWSKLLDPDKKGQWWLSVELDSTKENVEEVAGMIDKEVLETQTMLQLAAKQRMNTDARRAIFCIIMSGEDYIDAFEKLLRLDLPGKQDREIMRVLVECCLQEKVFNKYYTVLASKLCEHEKNHKFTLQFCLWDHFKELESMELIRSMHLAKFVAEMVSSFTLSLAVLKAVDLNDIRQLTPKRIMHFRMLFEAIFEHRESLIWNIFTRVAVAPELESLRHGIEFFIKGYVVKTNNAVKEKFKVVKKALNNTEGVLM</sequence>
<dbReference type="EMBL" id="JAEACU010000007">
    <property type="protein sequence ID" value="KAH7521582.1"/>
    <property type="molecule type" value="Genomic_DNA"/>
</dbReference>
<dbReference type="PANTHER" id="PTHR18034">
    <property type="entry name" value="CELL CYCLE CONTROL PROTEIN CWF22-RELATED"/>
    <property type="match status" value="1"/>
</dbReference>
<accession>A0A978V2J9</accession>
<evidence type="ECO:0000256" key="1">
    <source>
        <dbReference type="ARBA" id="ARBA00004604"/>
    </source>
</evidence>
<reference evidence="8" key="1">
    <citation type="journal article" date="2021" name="Front. Plant Sci.">
        <title>Chromosome-Scale Genome Assembly for Chinese Sour Jujube and Insights Into Its Genome Evolution and Domestication Signature.</title>
        <authorList>
            <person name="Shen L.-Y."/>
            <person name="Luo H."/>
            <person name="Wang X.-L."/>
            <person name="Wang X.-M."/>
            <person name="Qiu X.-J."/>
            <person name="Liu H."/>
            <person name="Zhou S.-S."/>
            <person name="Jia K.-H."/>
            <person name="Nie S."/>
            <person name="Bao Y.-T."/>
            <person name="Zhang R.-G."/>
            <person name="Yun Q.-Z."/>
            <person name="Chai Y.-H."/>
            <person name="Lu J.-Y."/>
            <person name="Li Y."/>
            <person name="Zhao S.-W."/>
            <person name="Mao J.-F."/>
            <person name="Jia S.-G."/>
            <person name="Mao Y.-M."/>
        </authorList>
    </citation>
    <scope>NUCLEOTIDE SEQUENCE</scope>
    <source>
        <strain evidence="8">AT0</strain>
        <tissue evidence="8">Leaf</tissue>
    </source>
</reference>
<keyword evidence="3" id="KW-0810">Translation regulation</keyword>
<evidence type="ECO:0000313" key="8">
    <source>
        <dbReference type="EMBL" id="KAH7521582.1"/>
    </source>
</evidence>
<dbReference type="Pfam" id="PF02847">
    <property type="entry name" value="MA3"/>
    <property type="match status" value="1"/>
</dbReference>
<evidence type="ECO:0000259" key="7">
    <source>
        <dbReference type="PROSITE" id="PS51366"/>
    </source>
</evidence>
<evidence type="ECO:0000256" key="5">
    <source>
        <dbReference type="SAM" id="MobiDB-lite"/>
    </source>
</evidence>
<comment type="subcellular location">
    <subcellularLocation>
        <location evidence="1">Nucleus</location>
        <location evidence="1">Nucleolus</location>
    </subcellularLocation>
</comment>
<evidence type="ECO:0000256" key="4">
    <source>
        <dbReference type="ARBA" id="ARBA00023242"/>
    </source>
</evidence>
<dbReference type="Gene3D" id="1.25.40.180">
    <property type="match status" value="1"/>
</dbReference>
<dbReference type="InterPro" id="IPR050781">
    <property type="entry name" value="CWC22_splicing_factor"/>
</dbReference>
<feature type="transmembrane region" description="Helical" evidence="6">
    <location>
        <begin position="416"/>
        <end position="440"/>
    </location>
</feature>
<dbReference type="InterPro" id="IPR003891">
    <property type="entry name" value="Initiation_fac_eIF4g_MI"/>
</dbReference>
<dbReference type="GO" id="GO:0003723">
    <property type="term" value="F:RNA binding"/>
    <property type="evidence" value="ECO:0007669"/>
    <property type="project" value="InterPro"/>
</dbReference>
<evidence type="ECO:0000256" key="6">
    <source>
        <dbReference type="SAM" id="Phobius"/>
    </source>
</evidence>
<keyword evidence="6" id="KW-0812">Transmembrane</keyword>
<keyword evidence="6" id="KW-0472">Membrane</keyword>
<keyword evidence="6" id="KW-1133">Transmembrane helix</keyword>
<protein>
    <recommendedName>
        <fullName evidence="7">MI domain-containing protein</fullName>
    </recommendedName>
</protein>
<dbReference type="AlphaFoldDB" id="A0A978V2J9"/>
<feature type="compositionally biased region" description="Basic and acidic residues" evidence="5">
    <location>
        <begin position="67"/>
        <end position="100"/>
    </location>
</feature>